<name>A0A0C3E2I5_9AGAM</name>
<protein>
    <submittedName>
        <fullName evidence="1">Uncharacterized protein</fullName>
    </submittedName>
</protein>
<evidence type="ECO:0000313" key="2">
    <source>
        <dbReference type="Proteomes" id="UP000053989"/>
    </source>
</evidence>
<dbReference type="InParanoid" id="A0A0C3E2I5"/>
<reference evidence="1 2" key="1">
    <citation type="submission" date="2014-04" db="EMBL/GenBank/DDBJ databases">
        <authorList>
            <consortium name="DOE Joint Genome Institute"/>
            <person name="Kuo A."/>
            <person name="Kohler A."/>
            <person name="Nagy L.G."/>
            <person name="Floudas D."/>
            <person name="Copeland A."/>
            <person name="Barry K.W."/>
            <person name="Cichocki N."/>
            <person name="Veneault-Fourrey C."/>
            <person name="LaButti K."/>
            <person name="Lindquist E.A."/>
            <person name="Lipzen A."/>
            <person name="Lundell T."/>
            <person name="Morin E."/>
            <person name="Murat C."/>
            <person name="Sun H."/>
            <person name="Tunlid A."/>
            <person name="Henrissat B."/>
            <person name="Grigoriev I.V."/>
            <person name="Hibbett D.S."/>
            <person name="Martin F."/>
            <person name="Nordberg H.P."/>
            <person name="Cantor M.N."/>
            <person name="Hua S.X."/>
        </authorList>
    </citation>
    <scope>NUCLEOTIDE SEQUENCE [LARGE SCALE GENOMIC DNA]</scope>
    <source>
        <strain evidence="1 2">Foug A</strain>
    </source>
</reference>
<dbReference type="Proteomes" id="UP000053989">
    <property type="component" value="Unassembled WGS sequence"/>
</dbReference>
<sequence>MPIEHAHHFHLHCAPVSLCLFPSQHLSITTSTTPCTVSHHHHYDFEDDDHGTQWHHHHHYNFADYTHLHDIDGHNQDIVVSGHHHRTASA</sequence>
<keyword evidence="2" id="KW-1185">Reference proteome</keyword>
<evidence type="ECO:0000313" key="1">
    <source>
        <dbReference type="EMBL" id="KIM67020.1"/>
    </source>
</evidence>
<dbReference type="AlphaFoldDB" id="A0A0C3E2I5"/>
<accession>A0A0C3E2I5</accession>
<gene>
    <name evidence="1" type="ORF">SCLCIDRAFT_1210478</name>
</gene>
<proteinExistence type="predicted"/>
<dbReference type="EMBL" id="KN822014">
    <property type="protein sequence ID" value="KIM67020.1"/>
    <property type="molecule type" value="Genomic_DNA"/>
</dbReference>
<dbReference type="HOGENOM" id="CLU_2442144_0_0_1"/>
<organism evidence="1 2">
    <name type="scientific">Scleroderma citrinum Foug A</name>
    <dbReference type="NCBI Taxonomy" id="1036808"/>
    <lineage>
        <taxon>Eukaryota</taxon>
        <taxon>Fungi</taxon>
        <taxon>Dikarya</taxon>
        <taxon>Basidiomycota</taxon>
        <taxon>Agaricomycotina</taxon>
        <taxon>Agaricomycetes</taxon>
        <taxon>Agaricomycetidae</taxon>
        <taxon>Boletales</taxon>
        <taxon>Sclerodermatineae</taxon>
        <taxon>Sclerodermataceae</taxon>
        <taxon>Scleroderma</taxon>
    </lineage>
</organism>
<reference evidence="2" key="2">
    <citation type="submission" date="2015-01" db="EMBL/GenBank/DDBJ databases">
        <title>Evolutionary Origins and Diversification of the Mycorrhizal Mutualists.</title>
        <authorList>
            <consortium name="DOE Joint Genome Institute"/>
            <consortium name="Mycorrhizal Genomics Consortium"/>
            <person name="Kohler A."/>
            <person name="Kuo A."/>
            <person name="Nagy L.G."/>
            <person name="Floudas D."/>
            <person name="Copeland A."/>
            <person name="Barry K.W."/>
            <person name="Cichocki N."/>
            <person name="Veneault-Fourrey C."/>
            <person name="LaButti K."/>
            <person name="Lindquist E.A."/>
            <person name="Lipzen A."/>
            <person name="Lundell T."/>
            <person name="Morin E."/>
            <person name="Murat C."/>
            <person name="Riley R."/>
            <person name="Ohm R."/>
            <person name="Sun H."/>
            <person name="Tunlid A."/>
            <person name="Henrissat B."/>
            <person name="Grigoriev I.V."/>
            <person name="Hibbett D.S."/>
            <person name="Martin F."/>
        </authorList>
    </citation>
    <scope>NUCLEOTIDE SEQUENCE [LARGE SCALE GENOMIC DNA]</scope>
    <source>
        <strain evidence="2">Foug A</strain>
    </source>
</reference>